<evidence type="ECO:0000256" key="1">
    <source>
        <dbReference type="ARBA" id="ARBA00004651"/>
    </source>
</evidence>
<feature type="transmembrane region" description="Helical" evidence="11">
    <location>
        <begin position="123"/>
        <end position="142"/>
    </location>
</feature>
<keyword evidence="7 11" id="KW-1133">Transmembrane helix</keyword>
<keyword evidence="8 11" id="KW-0472">Membrane</keyword>
<protein>
    <recommendedName>
        <fullName evidence="10">Xylose transport system permease protein XylH</fullName>
    </recommendedName>
</protein>
<feature type="transmembrane region" description="Helical" evidence="11">
    <location>
        <begin position="235"/>
        <end position="252"/>
    </location>
</feature>
<evidence type="ECO:0000256" key="8">
    <source>
        <dbReference type="ARBA" id="ARBA00023136"/>
    </source>
</evidence>
<comment type="function">
    <text evidence="9">Part of the binding-protein-dependent transport system for D-xylose. Probably responsible for the translocation of the substrate across the membrane.</text>
</comment>
<evidence type="ECO:0000256" key="10">
    <source>
        <dbReference type="ARBA" id="ARBA00035686"/>
    </source>
</evidence>
<keyword evidence="2" id="KW-0813">Transport</keyword>
<dbReference type="InterPro" id="IPR001851">
    <property type="entry name" value="ABC_transp_permease"/>
</dbReference>
<evidence type="ECO:0000313" key="12">
    <source>
        <dbReference type="EMBL" id="MFL2103143.1"/>
    </source>
</evidence>
<keyword evidence="6 11" id="KW-0812">Transmembrane</keyword>
<evidence type="ECO:0000256" key="9">
    <source>
        <dbReference type="ARBA" id="ARBA00035611"/>
    </source>
</evidence>
<evidence type="ECO:0000256" key="3">
    <source>
        <dbReference type="ARBA" id="ARBA00022475"/>
    </source>
</evidence>
<feature type="transmembrane region" description="Helical" evidence="11">
    <location>
        <begin position="45"/>
        <end position="63"/>
    </location>
</feature>
<evidence type="ECO:0000256" key="7">
    <source>
        <dbReference type="ARBA" id="ARBA00022989"/>
    </source>
</evidence>
<organism evidence="12 13">
    <name type="scientific">Marinilactibacillus psychrotolerans</name>
    <dbReference type="NCBI Taxonomy" id="191770"/>
    <lineage>
        <taxon>Bacteria</taxon>
        <taxon>Bacillati</taxon>
        <taxon>Bacillota</taxon>
        <taxon>Bacilli</taxon>
        <taxon>Lactobacillales</taxon>
        <taxon>Carnobacteriaceae</taxon>
        <taxon>Marinilactibacillus</taxon>
    </lineage>
</organism>
<dbReference type="Proteomes" id="UP001625374">
    <property type="component" value="Unassembled WGS sequence"/>
</dbReference>
<reference evidence="12 13" key="1">
    <citation type="submission" date="2024-08" db="EMBL/GenBank/DDBJ databases">
        <authorList>
            <person name="Arias E."/>
        </authorList>
    </citation>
    <scope>NUCLEOTIDE SEQUENCE [LARGE SCALE GENOMIC DNA]</scope>
    <source>
        <strain evidence="12 13">FAM 24106</strain>
    </source>
</reference>
<dbReference type="NCBIfam" id="NF040906">
    <property type="entry name" value="GguB"/>
    <property type="match status" value="1"/>
</dbReference>
<proteinExistence type="predicted"/>
<evidence type="ECO:0000313" key="13">
    <source>
        <dbReference type="Proteomes" id="UP001625374"/>
    </source>
</evidence>
<keyword evidence="3" id="KW-1003">Cell membrane</keyword>
<gene>
    <name evidence="12" type="primary">mmsB</name>
    <name evidence="12" type="ORF">ACEN37_07730</name>
</gene>
<evidence type="ECO:0000256" key="11">
    <source>
        <dbReference type="SAM" id="Phobius"/>
    </source>
</evidence>
<feature type="transmembrane region" description="Helical" evidence="11">
    <location>
        <begin position="211"/>
        <end position="229"/>
    </location>
</feature>
<evidence type="ECO:0000256" key="4">
    <source>
        <dbReference type="ARBA" id="ARBA00022519"/>
    </source>
</evidence>
<evidence type="ECO:0000256" key="2">
    <source>
        <dbReference type="ARBA" id="ARBA00022448"/>
    </source>
</evidence>
<feature type="transmembrane region" description="Helical" evidence="11">
    <location>
        <begin position="282"/>
        <end position="301"/>
    </location>
</feature>
<evidence type="ECO:0000256" key="5">
    <source>
        <dbReference type="ARBA" id="ARBA00022597"/>
    </source>
</evidence>
<feature type="transmembrane region" description="Helical" evidence="11">
    <location>
        <begin position="96"/>
        <end position="116"/>
    </location>
</feature>
<comment type="caution">
    <text evidence="12">The sequence shown here is derived from an EMBL/GenBank/DDBJ whole genome shotgun (WGS) entry which is preliminary data.</text>
</comment>
<dbReference type="RefSeq" id="WP_407142061.1">
    <property type="nucleotide sequence ID" value="NZ_JBGQQI010000017.1"/>
</dbReference>
<evidence type="ECO:0000256" key="6">
    <source>
        <dbReference type="ARBA" id="ARBA00022692"/>
    </source>
</evidence>
<keyword evidence="13" id="KW-1185">Reference proteome</keyword>
<feature type="transmembrane region" description="Helical" evidence="11">
    <location>
        <begin position="321"/>
        <end position="347"/>
    </location>
</feature>
<keyword evidence="4" id="KW-0997">Cell inner membrane</keyword>
<feature type="transmembrane region" description="Helical" evidence="11">
    <location>
        <begin position="172"/>
        <end position="190"/>
    </location>
</feature>
<feature type="transmembrane region" description="Helical" evidence="11">
    <location>
        <begin position="70"/>
        <end position="90"/>
    </location>
</feature>
<dbReference type="Pfam" id="PF02653">
    <property type="entry name" value="BPD_transp_2"/>
    <property type="match status" value="1"/>
</dbReference>
<dbReference type="PANTHER" id="PTHR32196:SF32">
    <property type="entry name" value="XYLOSE TRANSPORT SYSTEM PERMEASE PROTEIN XYLH"/>
    <property type="match status" value="1"/>
</dbReference>
<feature type="transmembrane region" description="Helical" evidence="11">
    <location>
        <begin position="12"/>
        <end position="33"/>
    </location>
</feature>
<name>A0ABW8UJQ4_9LACT</name>
<dbReference type="CDD" id="cd06579">
    <property type="entry name" value="TM_PBP1_transp_AraH_like"/>
    <property type="match status" value="1"/>
</dbReference>
<dbReference type="PANTHER" id="PTHR32196">
    <property type="entry name" value="ABC TRANSPORTER PERMEASE PROTEIN YPHD-RELATED-RELATED"/>
    <property type="match status" value="1"/>
</dbReference>
<comment type="subcellular location">
    <subcellularLocation>
        <location evidence="1">Cell membrane</location>
        <topology evidence="1">Multi-pass membrane protein</topology>
    </subcellularLocation>
</comment>
<accession>A0ABW8UJQ4</accession>
<sequence length="388" mass="41362">MKELKSIINKNIEKIGMIIALVGIVIIFSFLTWGTLLTPLNVTNIIMQNSYVIILAIGMLLVILTGEIDLSVGSVAAFVGAVSGILMISWNLPTIVAVPIALGIGGLIGAWHGFWIAYVKIPAFIVTLAGMLLFRGLTMIVLDGRTIAPFPDNFRTISSSYLPDFLNGGENIHLLTLVLGILAVIVYVFLQIQSRNQSKQLDQIVESDGLFYAKIILISLVLLAFTQRLTAYAGVPYILLILIVLIFGYTFFTNRTISGRHIYAVGGNEKAAKLSGVKTKKVKFWVFVNMGVLSALAGLVFTGRLNAATPQAGQLFELDAIAAAVIGGASLTGGIGTIVGAVIGALIMGVLDNGMSLLGVGVDWQQAIKALVLLGAVAFDILNKKKSE</sequence>
<keyword evidence="5" id="KW-0762">Sugar transport</keyword>
<dbReference type="EMBL" id="JBGQQK010000020">
    <property type="protein sequence ID" value="MFL2103143.1"/>
    <property type="molecule type" value="Genomic_DNA"/>
</dbReference>